<dbReference type="Proteomes" id="UP000000305">
    <property type="component" value="Unassembled WGS sequence"/>
</dbReference>
<feature type="region of interest" description="Disordered" evidence="1">
    <location>
        <begin position="361"/>
        <end position="393"/>
    </location>
</feature>
<proteinExistence type="predicted"/>
<reference evidence="2 3" key="1">
    <citation type="journal article" date="2011" name="Science">
        <title>The ecoresponsive genome of Daphnia pulex.</title>
        <authorList>
            <person name="Colbourne J.K."/>
            <person name="Pfrender M.E."/>
            <person name="Gilbert D."/>
            <person name="Thomas W.K."/>
            <person name="Tucker A."/>
            <person name="Oakley T.H."/>
            <person name="Tokishita S."/>
            <person name="Aerts A."/>
            <person name="Arnold G.J."/>
            <person name="Basu M.K."/>
            <person name="Bauer D.J."/>
            <person name="Caceres C.E."/>
            <person name="Carmel L."/>
            <person name="Casola C."/>
            <person name="Choi J.H."/>
            <person name="Detter J.C."/>
            <person name="Dong Q."/>
            <person name="Dusheyko S."/>
            <person name="Eads B.D."/>
            <person name="Frohlich T."/>
            <person name="Geiler-Samerotte K.A."/>
            <person name="Gerlach D."/>
            <person name="Hatcher P."/>
            <person name="Jogdeo S."/>
            <person name="Krijgsveld J."/>
            <person name="Kriventseva E.V."/>
            <person name="Kultz D."/>
            <person name="Laforsch C."/>
            <person name="Lindquist E."/>
            <person name="Lopez J."/>
            <person name="Manak J.R."/>
            <person name="Muller J."/>
            <person name="Pangilinan J."/>
            <person name="Patwardhan R.P."/>
            <person name="Pitluck S."/>
            <person name="Pritham E.J."/>
            <person name="Rechtsteiner A."/>
            <person name="Rho M."/>
            <person name="Rogozin I.B."/>
            <person name="Sakarya O."/>
            <person name="Salamov A."/>
            <person name="Schaack S."/>
            <person name="Shapiro H."/>
            <person name="Shiga Y."/>
            <person name="Skalitzky C."/>
            <person name="Smith Z."/>
            <person name="Souvorov A."/>
            <person name="Sung W."/>
            <person name="Tang Z."/>
            <person name="Tsuchiya D."/>
            <person name="Tu H."/>
            <person name="Vos H."/>
            <person name="Wang M."/>
            <person name="Wolf Y.I."/>
            <person name="Yamagata H."/>
            <person name="Yamada T."/>
            <person name="Ye Y."/>
            <person name="Shaw J.R."/>
            <person name="Andrews J."/>
            <person name="Crease T.J."/>
            <person name="Tang H."/>
            <person name="Lucas S.M."/>
            <person name="Robertson H.M."/>
            <person name="Bork P."/>
            <person name="Koonin E.V."/>
            <person name="Zdobnov E.M."/>
            <person name="Grigoriev I.V."/>
            <person name="Lynch M."/>
            <person name="Boore J.L."/>
        </authorList>
    </citation>
    <scope>NUCLEOTIDE SEQUENCE [LARGE SCALE GENOMIC DNA]</scope>
</reference>
<feature type="region of interest" description="Disordered" evidence="1">
    <location>
        <begin position="170"/>
        <end position="198"/>
    </location>
</feature>
<organism evidence="2 3">
    <name type="scientific">Daphnia pulex</name>
    <name type="common">Water flea</name>
    <dbReference type="NCBI Taxonomy" id="6669"/>
    <lineage>
        <taxon>Eukaryota</taxon>
        <taxon>Metazoa</taxon>
        <taxon>Ecdysozoa</taxon>
        <taxon>Arthropoda</taxon>
        <taxon>Crustacea</taxon>
        <taxon>Branchiopoda</taxon>
        <taxon>Diplostraca</taxon>
        <taxon>Cladocera</taxon>
        <taxon>Anomopoda</taxon>
        <taxon>Daphniidae</taxon>
        <taxon>Daphnia</taxon>
    </lineage>
</organism>
<accession>E9GRS2</accession>
<feature type="compositionally biased region" description="Basic and acidic residues" evidence="1">
    <location>
        <begin position="178"/>
        <end position="198"/>
    </location>
</feature>
<evidence type="ECO:0000313" key="2">
    <source>
        <dbReference type="EMBL" id="EFX77823.1"/>
    </source>
</evidence>
<gene>
    <name evidence="2" type="ORF">DAPPUDRAFT_105772</name>
</gene>
<sequence>MESQAIALPPIDEENDDEQVDDGEEEAHCDLEAIEDPEHLKNLRTGGKSVHTKSGKKMMKAVRIGSDRDEVRALRAVYVRDFEELERRHDRYVCANLANFSRDDLEGQRQWIQAVIYDQQSLLADCDKYLLLTKPQSSASVATRASSRHSSVSSAQAKILEAERKEQEARLKLQQAEDEAKRQAEEDDSLRELQVRQRQIDADREQRKFKDEMELQKLTGAIMRQQLADITGADGAANETRAMSTSSAPSGSVRRCTLLLSIFNQSAPLSQPPPAENVQTTNTADHAPVAPATTFYRTMATPAGRPAALSTPSIGLTQKLLPPARLFATPVPPISTAPPSTPKPGIFSQMRGLATRIFTPSSRTMTRSSSVPTLSVPSSVSTGQTTSVTNPTFITPPSTSNFVTPPTASFVTSATTGFVSPPTTRFATPPPTGFVTPPTTTSQPVSAAATQPTSNVS</sequence>
<feature type="compositionally biased region" description="Acidic residues" evidence="1">
    <location>
        <begin position="11"/>
        <end position="25"/>
    </location>
</feature>
<dbReference type="KEGG" id="dpx:DAPPUDRAFT_105772"/>
<name>E9GRS2_DAPPU</name>
<dbReference type="InParanoid" id="E9GRS2"/>
<dbReference type="EMBL" id="GL732560">
    <property type="protein sequence ID" value="EFX77823.1"/>
    <property type="molecule type" value="Genomic_DNA"/>
</dbReference>
<evidence type="ECO:0000256" key="1">
    <source>
        <dbReference type="SAM" id="MobiDB-lite"/>
    </source>
</evidence>
<feature type="region of interest" description="Disordered" evidence="1">
    <location>
        <begin position="1"/>
        <end position="25"/>
    </location>
</feature>
<dbReference type="STRING" id="6669.E9GRS2"/>
<protein>
    <submittedName>
        <fullName evidence="2">Uncharacterized protein</fullName>
    </submittedName>
</protein>
<evidence type="ECO:0000313" key="3">
    <source>
        <dbReference type="Proteomes" id="UP000000305"/>
    </source>
</evidence>
<dbReference type="PhylomeDB" id="E9GRS2"/>
<feature type="region of interest" description="Disordered" evidence="1">
    <location>
        <begin position="414"/>
        <end position="457"/>
    </location>
</feature>
<dbReference type="AlphaFoldDB" id="E9GRS2"/>
<feature type="compositionally biased region" description="Low complexity" evidence="1">
    <location>
        <begin position="421"/>
        <end position="451"/>
    </location>
</feature>
<dbReference type="PANTHER" id="PTHR13361">
    <property type="entry name" value="WW DOMAIN-BINDING PROTEIN 11"/>
    <property type="match status" value="1"/>
</dbReference>
<feature type="compositionally biased region" description="Low complexity" evidence="1">
    <location>
        <begin position="361"/>
        <end position="389"/>
    </location>
</feature>
<dbReference type="HOGENOM" id="CLU_022906_1_0_1"/>
<keyword evidence="3" id="KW-1185">Reference proteome</keyword>
<dbReference type="PANTHER" id="PTHR13361:SF1">
    <property type="entry name" value="WW DOMAIN-BINDING PROTEIN 11"/>
    <property type="match status" value="1"/>
</dbReference>